<dbReference type="GO" id="GO:0050300">
    <property type="term" value="F:aminoglycoside 6-kinase activity"/>
    <property type="evidence" value="ECO:0007669"/>
    <property type="project" value="UniProtKB-EC"/>
</dbReference>
<name>A0A7W9YDR7_9ACTN</name>
<sequence length="306" mass="32862">MSDVTAQLVDGKQRERLLRRFGAGCDDWLAGLPALVDHLAAEWKLTVLGPAPHGRTSVVLHCRRIDGSAGILKISPDPGLAATEARLLRLWEPSGRVPAVWEVDAERGALLLEAIGTGRTVALSGEVPPMETVGALIRDLHSVDVPRNELGELHPLITRINFIFDLWERYRQEGAAADVVSAALLHHGHARARALAHGEEDVVPLHGDLHPGNVLDGGPERGLVAVDPRACVGDAAADAIDWPLWKASTLEEVEGRIGVLAPAIGVPADRLLAWCRACAPIFATALANRGRSDTDEFRMLLDLCSC</sequence>
<gene>
    <name evidence="1" type="ORF">HNR23_000322</name>
</gene>
<keyword evidence="1" id="KW-0808">Transferase</keyword>
<organism evidence="1 2">
    <name type="scientific">Nocardiopsis mwathae</name>
    <dbReference type="NCBI Taxonomy" id="1472723"/>
    <lineage>
        <taxon>Bacteria</taxon>
        <taxon>Bacillati</taxon>
        <taxon>Actinomycetota</taxon>
        <taxon>Actinomycetes</taxon>
        <taxon>Streptosporangiales</taxon>
        <taxon>Nocardiopsidaceae</taxon>
        <taxon>Nocardiopsis</taxon>
    </lineage>
</organism>
<comment type="caution">
    <text evidence="1">The sequence shown here is derived from an EMBL/GenBank/DDBJ whole genome shotgun (WGS) entry which is preliminary data.</text>
</comment>
<evidence type="ECO:0000313" key="2">
    <source>
        <dbReference type="Proteomes" id="UP000546642"/>
    </source>
</evidence>
<dbReference type="InterPro" id="IPR006748">
    <property type="entry name" value="NH2Glyco/OHUrea_AB-resist_kin"/>
</dbReference>
<keyword evidence="1" id="KW-0418">Kinase</keyword>
<dbReference type="SUPFAM" id="SSF56112">
    <property type="entry name" value="Protein kinase-like (PK-like)"/>
    <property type="match status" value="1"/>
</dbReference>
<dbReference type="Gene3D" id="3.90.1200.10">
    <property type="match status" value="1"/>
</dbReference>
<protein>
    <submittedName>
        <fullName evidence="1">Streptomycin 6-kinase</fullName>
        <ecNumber evidence="1">2.7.1.72</ecNumber>
    </submittedName>
</protein>
<dbReference type="Proteomes" id="UP000546642">
    <property type="component" value="Unassembled WGS sequence"/>
</dbReference>
<dbReference type="EC" id="2.7.1.72" evidence="1"/>
<evidence type="ECO:0000313" key="1">
    <source>
        <dbReference type="EMBL" id="MBB6170262.1"/>
    </source>
</evidence>
<dbReference type="AlphaFoldDB" id="A0A7W9YDR7"/>
<reference evidence="1 2" key="1">
    <citation type="submission" date="2020-08" db="EMBL/GenBank/DDBJ databases">
        <title>Sequencing the genomes of 1000 actinobacteria strains.</title>
        <authorList>
            <person name="Klenk H.-P."/>
        </authorList>
    </citation>
    <scope>NUCLEOTIDE SEQUENCE [LARGE SCALE GENOMIC DNA]</scope>
    <source>
        <strain evidence="1 2">DSM 46659</strain>
    </source>
</reference>
<dbReference type="RefSeq" id="WP_184072794.1">
    <property type="nucleotide sequence ID" value="NZ_JACHDS010000001.1"/>
</dbReference>
<keyword evidence="2" id="KW-1185">Reference proteome</keyword>
<accession>A0A7W9YDR7</accession>
<dbReference type="GO" id="GO:0019748">
    <property type="term" value="P:secondary metabolic process"/>
    <property type="evidence" value="ECO:0007669"/>
    <property type="project" value="InterPro"/>
</dbReference>
<proteinExistence type="predicted"/>
<dbReference type="Pfam" id="PF04655">
    <property type="entry name" value="APH_6_hur"/>
    <property type="match status" value="1"/>
</dbReference>
<dbReference type="EMBL" id="JACHDS010000001">
    <property type="protein sequence ID" value="MBB6170262.1"/>
    <property type="molecule type" value="Genomic_DNA"/>
</dbReference>
<dbReference type="InterPro" id="IPR011009">
    <property type="entry name" value="Kinase-like_dom_sf"/>
</dbReference>